<dbReference type="InterPro" id="IPR022603">
    <property type="entry name" value="DUF3152"/>
</dbReference>
<protein>
    <recommendedName>
        <fullName evidence="1">DUF3152 domain-containing protein</fullName>
    </recommendedName>
</protein>
<dbReference type="EMBL" id="BLPG01000001">
    <property type="protein sequence ID" value="GFJ89882.1"/>
    <property type="molecule type" value="Genomic_DNA"/>
</dbReference>
<evidence type="ECO:0000313" key="3">
    <source>
        <dbReference type="Proteomes" id="UP000482960"/>
    </source>
</evidence>
<dbReference type="AlphaFoldDB" id="A0A6V8KXR3"/>
<sequence>MRHRRRRSAVLLLLVAATGLIGIDLARDRTPAPVFTQPTPTPAATTVAPLVPVVLRPSPSLSPTPSAAPSFPVTGPGTFAYAAGSGPLLGTGGMLRRFRIAVEETVGQDPDAFAGAVDRILGDPRSWIAAKQFRLQRVPKGMGAEFTVYLATPATSERMCAAGGLDTEQYTSCRLPGQVIINLARWLTAVPDYRAPIADYQAYAINHEVGHQFGHGHEACPSPGAPAPVMQQQTLGLRGCLANGWPYLDGRRYSGAPVP</sequence>
<reference evidence="2 3" key="2">
    <citation type="submission" date="2020-03" db="EMBL/GenBank/DDBJ databases">
        <authorList>
            <person name="Ichikawa N."/>
            <person name="Kimura A."/>
            <person name="Kitahashi Y."/>
            <person name="Uohara A."/>
        </authorList>
    </citation>
    <scope>NUCLEOTIDE SEQUENCE [LARGE SCALE GENOMIC DNA]</scope>
    <source>
        <strain evidence="2 3">NBRC 108638</strain>
    </source>
</reference>
<organism evidence="2 3">
    <name type="scientific">Phytohabitans rumicis</name>
    <dbReference type="NCBI Taxonomy" id="1076125"/>
    <lineage>
        <taxon>Bacteria</taxon>
        <taxon>Bacillati</taxon>
        <taxon>Actinomycetota</taxon>
        <taxon>Actinomycetes</taxon>
        <taxon>Micromonosporales</taxon>
        <taxon>Micromonosporaceae</taxon>
    </lineage>
</organism>
<keyword evidence="3" id="KW-1185">Reference proteome</keyword>
<dbReference type="SUPFAM" id="SSF55486">
    <property type="entry name" value="Metalloproteases ('zincins'), catalytic domain"/>
    <property type="match status" value="1"/>
</dbReference>
<dbReference type="Pfam" id="PF11350">
    <property type="entry name" value="DUF3152"/>
    <property type="match status" value="1"/>
</dbReference>
<name>A0A6V8KXR3_9ACTN</name>
<comment type="caution">
    <text evidence="2">The sequence shown here is derived from an EMBL/GenBank/DDBJ whole genome shotgun (WGS) entry which is preliminary data.</text>
</comment>
<proteinExistence type="predicted"/>
<gene>
    <name evidence="2" type="ORF">Prum_035240</name>
</gene>
<reference evidence="2 3" key="1">
    <citation type="submission" date="2020-03" db="EMBL/GenBank/DDBJ databases">
        <title>Whole genome shotgun sequence of Phytohabitans rumicis NBRC 108638.</title>
        <authorList>
            <person name="Komaki H."/>
            <person name="Tamura T."/>
        </authorList>
    </citation>
    <scope>NUCLEOTIDE SEQUENCE [LARGE SCALE GENOMIC DNA]</scope>
    <source>
        <strain evidence="2 3">NBRC 108638</strain>
    </source>
</reference>
<evidence type="ECO:0000313" key="2">
    <source>
        <dbReference type="EMBL" id="GFJ89882.1"/>
    </source>
</evidence>
<accession>A0A6V8KXR3</accession>
<feature type="domain" description="DUF3152" evidence="1">
    <location>
        <begin position="70"/>
        <end position="237"/>
    </location>
</feature>
<dbReference type="Proteomes" id="UP000482960">
    <property type="component" value="Unassembled WGS sequence"/>
</dbReference>
<evidence type="ECO:0000259" key="1">
    <source>
        <dbReference type="Pfam" id="PF11350"/>
    </source>
</evidence>